<protein>
    <submittedName>
        <fullName evidence="1">Transposase</fullName>
    </submittedName>
</protein>
<dbReference type="AlphaFoldDB" id="E5AT15"/>
<accession>E5AT15</accession>
<reference evidence="1 2" key="1">
    <citation type="journal article" date="2011" name="J. Bacteriol.">
        <title>Complete genome sequence of Burkholderia rhizoxinica, an endosymbiont of Rhizopus microsporus.</title>
        <authorList>
            <person name="Lackner G."/>
            <person name="Moebius N."/>
            <person name="Partida-Martinez L."/>
            <person name="Hertweck C."/>
        </authorList>
    </citation>
    <scope>NUCLEOTIDE SEQUENCE [LARGE SCALE GENOMIC DNA]</scope>
    <source>
        <strain evidence="2">DSM 19002 / CIP 109453 / HKI 454</strain>
    </source>
</reference>
<dbReference type="eggNOG" id="COG2801">
    <property type="taxonomic scope" value="Bacteria"/>
</dbReference>
<evidence type="ECO:0000313" key="1">
    <source>
        <dbReference type="EMBL" id="CBW73559.1"/>
    </source>
</evidence>
<dbReference type="KEGG" id="brh:RBRH_02907"/>
<dbReference type="HOGENOM" id="CLU_2367494_0_0_4"/>
<name>E5AT15_MYCRK</name>
<proteinExistence type="predicted"/>
<gene>
    <name evidence="1" type="ordered locus">RBRH_02907</name>
</gene>
<dbReference type="Proteomes" id="UP000007437">
    <property type="component" value="Chromosome"/>
</dbReference>
<evidence type="ECO:0000313" key="2">
    <source>
        <dbReference type="Proteomes" id="UP000007437"/>
    </source>
</evidence>
<dbReference type="EMBL" id="FR687359">
    <property type="protein sequence ID" value="CBW73559.1"/>
    <property type="molecule type" value="Genomic_DNA"/>
</dbReference>
<sequence length="95" mass="10638">MTRAHAVEALEEAFARYEQSEIVNTNQGSQLTANAFIEAVLGRGIRVSMQSKKVGATMCCRTRVAKNYRKMSEQPRPLPSSITRINCTKLFFALN</sequence>
<dbReference type="STRING" id="882378.RBRH_02907"/>
<organism evidence="1 2">
    <name type="scientific">Mycetohabitans rhizoxinica (strain DSM 19002 / CIP 109453 / HKI 454)</name>
    <name type="common">Paraburkholderia rhizoxinica</name>
    <dbReference type="NCBI Taxonomy" id="882378"/>
    <lineage>
        <taxon>Bacteria</taxon>
        <taxon>Pseudomonadati</taxon>
        <taxon>Pseudomonadota</taxon>
        <taxon>Betaproteobacteria</taxon>
        <taxon>Burkholderiales</taxon>
        <taxon>Burkholderiaceae</taxon>
        <taxon>Mycetohabitans</taxon>
    </lineage>
</organism>